<evidence type="ECO:0000313" key="3">
    <source>
        <dbReference type="Proteomes" id="UP000217257"/>
    </source>
</evidence>
<evidence type="ECO:0000313" key="2">
    <source>
        <dbReference type="EMBL" id="ATB37494.1"/>
    </source>
</evidence>
<dbReference type="SUPFAM" id="SSF48452">
    <property type="entry name" value="TPR-like"/>
    <property type="match status" value="1"/>
</dbReference>
<dbReference type="Gene3D" id="1.25.40.10">
    <property type="entry name" value="Tetratricopeptide repeat domain"/>
    <property type="match status" value="2"/>
</dbReference>
<dbReference type="Proteomes" id="UP000217257">
    <property type="component" value="Chromosome"/>
</dbReference>
<accession>A0A250J0I5</accession>
<dbReference type="PROSITE" id="PS50005">
    <property type="entry name" value="TPR"/>
    <property type="match status" value="1"/>
</dbReference>
<feature type="repeat" description="TPR" evidence="1">
    <location>
        <begin position="86"/>
        <end position="119"/>
    </location>
</feature>
<proteinExistence type="predicted"/>
<dbReference type="AlphaFoldDB" id="A0A250J0I5"/>
<dbReference type="Pfam" id="PF13174">
    <property type="entry name" value="TPR_6"/>
    <property type="match status" value="1"/>
</dbReference>
<organism evidence="2 3">
    <name type="scientific">Cystobacter fuscus</name>
    <dbReference type="NCBI Taxonomy" id="43"/>
    <lineage>
        <taxon>Bacteria</taxon>
        <taxon>Pseudomonadati</taxon>
        <taxon>Myxococcota</taxon>
        <taxon>Myxococcia</taxon>
        <taxon>Myxococcales</taxon>
        <taxon>Cystobacterineae</taxon>
        <taxon>Archangiaceae</taxon>
        <taxon>Cystobacter</taxon>
    </lineage>
</organism>
<evidence type="ECO:0000256" key="1">
    <source>
        <dbReference type="PROSITE-ProRule" id="PRU00339"/>
    </source>
</evidence>
<gene>
    <name evidence="2" type="ORF">CYFUS_002916</name>
</gene>
<name>A0A250J0I5_9BACT</name>
<reference evidence="2 3" key="1">
    <citation type="submission" date="2017-06" db="EMBL/GenBank/DDBJ databases">
        <title>Sequencing and comparative analysis of myxobacterial genomes.</title>
        <authorList>
            <person name="Rupp O."/>
            <person name="Goesmann A."/>
            <person name="Sogaard-Andersen L."/>
        </authorList>
    </citation>
    <scope>NUCLEOTIDE SEQUENCE [LARGE SCALE GENOMIC DNA]</scope>
    <source>
        <strain evidence="2 3">DSM 52655</strain>
    </source>
</reference>
<dbReference type="EMBL" id="CP022098">
    <property type="protein sequence ID" value="ATB37494.1"/>
    <property type="molecule type" value="Genomic_DNA"/>
</dbReference>
<protein>
    <submittedName>
        <fullName evidence="2">Uncharacterized protein</fullName>
    </submittedName>
</protein>
<dbReference type="KEGG" id="cfus:CYFUS_002916"/>
<keyword evidence="1" id="KW-0802">TPR repeat</keyword>
<dbReference type="InterPro" id="IPR011990">
    <property type="entry name" value="TPR-like_helical_dom_sf"/>
</dbReference>
<sequence>MKQAEELAKQRLGKDINDAQALLTLAKVALLAGDQVRAESMLQLASARGAREEVALVRAALALQRQEWERARVIYQFLATQSPTRSEALYGLGCTLNRLNESEAAREPLERAVALDPLVLAYHFELGRTWMALGRARPAARQFVSCLRLDKRDARAWRFLVELLSRRGKTRSADRLLELGLELVPDAEVLLELMPPTDEGRPTPP</sequence>
<dbReference type="InterPro" id="IPR019734">
    <property type="entry name" value="TPR_rpt"/>
</dbReference>
<dbReference type="SMART" id="SM00028">
    <property type="entry name" value="TPR"/>
    <property type="match status" value="3"/>
</dbReference>